<organism evidence="2 3">
    <name type="scientific">Choiromyces venosus 120613-1</name>
    <dbReference type="NCBI Taxonomy" id="1336337"/>
    <lineage>
        <taxon>Eukaryota</taxon>
        <taxon>Fungi</taxon>
        <taxon>Dikarya</taxon>
        <taxon>Ascomycota</taxon>
        <taxon>Pezizomycotina</taxon>
        <taxon>Pezizomycetes</taxon>
        <taxon>Pezizales</taxon>
        <taxon>Tuberaceae</taxon>
        <taxon>Choiromyces</taxon>
    </lineage>
</organism>
<name>A0A3N4JZC0_9PEZI</name>
<reference evidence="2 3" key="1">
    <citation type="journal article" date="2018" name="Nat. Ecol. Evol.">
        <title>Pezizomycetes genomes reveal the molecular basis of ectomycorrhizal truffle lifestyle.</title>
        <authorList>
            <person name="Murat C."/>
            <person name="Payen T."/>
            <person name="Noel B."/>
            <person name="Kuo A."/>
            <person name="Morin E."/>
            <person name="Chen J."/>
            <person name="Kohler A."/>
            <person name="Krizsan K."/>
            <person name="Balestrini R."/>
            <person name="Da Silva C."/>
            <person name="Montanini B."/>
            <person name="Hainaut M."/>
            <person name="Levati E."/>
            <person name="Barry K.W."/>
            <person name="Belfiori B."/>
            <person name="Cichocki N."/>
            <person name="Clum A."/>
            <person name="Dockter R.B."/>
            <person name="Fauchery L."/>
            <person name="Guy J."/>
            <person name="Iotti M."/>
            <person name="Le Tacon F."/>
            <person name="Lindquist E.A."/>
            <person name="Lipzen A."/>
            <person name="Malagnac F."/>
            <person name="Mello A."/>
            <person name="Molinier V."/>
            <person name="Miyauchi S."/>
            <person name="Poulain J."/>
            <person name="Riccioni C."/>
            <person name="Rubini A."/>
            <person name="Sitrit Y."/>
            <person name="Splivallo R."/>
            <person name="Traeger S."/>
            <person name="Wang M."/>
            <person name="Zifcakova L."/>
            <person name="Wipf D."/>
            <person name="Zambonelli A."/>
            <person name="Paolocci F."/>
            <person name="Nowrousian M."/>
            <person name="Ottonello S."/>
            <person name="Baldrian P."/>
            <person name="Spatafora J.W."/>
            <person name="Henrissat B."/>
            <person name="Nagy L.G."/>
            <person name="Aury J.M."/>
            <person name="Wincker P."/>
            <person name="Grigoriev I.V."/>
            <person name="Bonfante P."/>
            <person name="Martin F.M."/>
        </authorList>
    </citation>
    <scope>NUCLEOTIDE SEQUENCE [LARGE SCALE GENOMIC DNA]</scope>
    <source>
        <strain evidence="2 3">120613-1</strain>
    </source>
</reference>
<evidence type="ECO:0000313" key="1">
    <source>
        <dbReference type="EMBL" id="RPA88602.1"/>
    </source>
</evidence>
<dbReference type="InterPro" id="IPR036397">
    <property type="entry name" value="RNaseH_sf"/>
</dbReference>
<accession>A0A3N4JZC0</accession>
<dbReference type="AlphaFoldDB" id="A0A3N4JZC0"/>
<dbReference type="OrthoDB" id="5292349at2759"/>
<proteinExistence type="predicted"/>
<gene>
    <name evidence="2" type="ORF">L873DRAFT_1676085</name>
    <name evidence="1" type="ORF">L873DRAFT_1725445</name>
</gene>
<dbReference type="EMBL" id="ML120372">
    <property type="protein sequence ID" value="RPB01481.1"/>
    <property type="molecule type" value="Genomic_DNA"/>
</dbReference>
<dbReference type="Proteomes" id="UP000276215">
    <property type="component" value="Unassembled WGS sequence"/>
</dbReference>
<dbReference type="Gene3D" id="3.30.420.10">
    <property type="entry name" value="Ribonuclease H-like superfamily/Ribonuclease H"/>
    <property type="match status" value="1"/>
</dbReference>
<dbReference type="GO" id="GO:0003676">
    <property type="term" value="F:nucleic acid binding"/>
    <property type="evidence" value="ECO:0007669"/>
    <property type="project" value="InterPro"/>
</dbReference>
<dbReference type="STRING" id="1336337.A0A3N4JZC0"/>
<sequence length="130" mass="15169">TFKEWSKTLFSDETYFTTIGFNYCLMVIHNSDEEFYSNYIDDHEKSTRSGTIGWRAFCGQMKSILVFVPSKISIDSVAYTKCILNQHLISFWHATCEEYGWTKVVEDGSLSDKKYAIKCREKNMVDKIID</sequence>
<evidence type="ECO:0008006" key="4">
    <source>
        <dbReference type="Google" id="ProtNLM"/>
    </source>
</evidence>
<dbReference type="EMBL" id="ML120757">
    <property type="protein sequence ID" value="RPA88602.1"/>
    <property type="molecule type" value="Genomic_DNA"/>
</dbReference>
<feature type="non-terminal residue" evidence="2">
    <location>
        <position position="1"/>
    </location>
</feature>
<evidence type="ECO:0000313" key="2">
    <source>
        <dbReference type="EMBL" id="RPB01481.1"/>
    </source>
</evidence>
<keyword evidence="3" id="KW-1185">Reference proteome</keyword>
<protein>
    <recommendedName>
        <fullName evidence="4">DDE-1 domain-containing protein</fullName>
    </recommendedName>
</protein>
<evidence type="ECO:0000313" key="3">
    <source>
        <dbReference type="Proteomes" id="UP000276215"/>
    </source>
</evidence>